<name>A0A915L081_ROMCU</name>
<reference evidence="2" key="1">
    <citation type="submission" date="2022-11" db="UniProtKB">
        <authorList>
            <consortium name="WormBaseParasite"/>
        </authorList>
    </citation>
    <scope>IDENTIFICATION</scope>
</reference>
<organism evidence="1 2">
    <name type="scientific">Romanomermis culicivorax</name>
    <name type="common">Nematode worm</name>
    <dbReference type="NCBI Taxonomy" id="13658"/>
    <lineage>
        <taxon>Eukaryota</taxon>
        <taxon>Metazoa</taxon>
        <taxon>Ecdysozoa</taxon>
        <taxon>Nematoda</taxon>
        <taxon>Enoplea</taxon>
        <taxon>Dorylaimia</taxon>
        <taxon>Mermithida</taxon>
        <taxon>Mermithoidea</taxon>
        <taxon>Mermithidae</taxon>
        <taxon>Romanomermis</taxon>
    </lineage>
</organism>
<proteinExistence type="predicted"/>
<dbReference type="Proteomes" id="UP000887565">
    <property type="component" value="Unplaced"/>
</dbReference>
<evidence type="ECO:0000313" key="1">
    <source>
        <dbReference type="Proteomes" id="UP000887565"/>
    </source>
</evidence>
<dbReference type="AlphaFoldDB" id="A0A915L081"/>
<keyword evidence="1" id="KW-1185">Reference proteome</keyword>
<protein>
    <submittedName>
        <fullName evidence="2">Uncharacterized protein</fullName>
    </submittedName>
</protein>
<dbReference type="WBParaSite" id="nRc.2.0.1.t44593-RA">
    <property type="protein sequence ID" value="nRc.2.0.1.t44593-RA"/>
    <property type="gene ID" value="nRc.2.0.1.g44593"/>
</dbReference>
<accession>A0A915L081</accession>
<evidence type="ECO:0000313" key="2">
    <source>
        <dbReference type="WBParaSite" id="nRc.2.0.1.t44593-RA"/>
    </source>
</evidence>
<sequence>MPKPPLGRRIGRQTPDAPDFYGPFGRVGRHLFPGRRMAADLAVERQTAQTVRLGVQIVRLANRRELSQNAAPQVTAAGALGDGPGESDVLPDADAVQHARFQLRHLVVMGARLDHAQTHSQNGRNVAASSIKCYE</sequence>